<proteinExistence type="predicted"/>
<sequence length="92" mass="10007">MPSYTAPIKDMQFVLHNVLNVTESSIPGYEELEEDFTSAILEEAGKLTSEVLAPLNAVGDKEGCRLENGVVYTPKGFKEAFAKVKEGGWTGL</sequence>
<dbReference type="InterPro" id="IPR052166">
    <property type="entry name" value="Diverse_Acyl-CoA_DH"/>
</dbReference>
<protein>
    <submittedName>
        <fullName evidence="1">Uncharacterized protein</fullName>
    </submittedName>
</protein>
<gene>
    <name evidence="1" type="ORF">LCGC14_0770050</name>
</gene>
<accession>A0A0F9SIP5</accession>
<dbReference type="PANTHER" id="PTHR42803">
    <property type="entry name" value="ACYL-COA DEHYDROGENASE"/>
    <property type="match status" value="1"/>
</dbReference>
<reference evidence="1" key="1">
    <citation type="journal article" date="2015" name="Nature">
        <title>Complex archaea that bridge the gap between prokaryotes and eukaryotes.</title>
        <authorList>
            <person name="Spang A."/>
            <person name="Saw J.H."/>
            <person name="Jorgensen S.L."/>
            <person name="Zaremba-Niedzwiedzka K."/>
            <person name="Martijn J."/>
            <person name="Lind A.E."/>
            <person name="van Eijk R."/>
            <person name="Schleper C."/>
            <person name="Guy L."/>
            <person name="Ettema T.J."/>
        </authorList>
    </citation>
    <scope>NUCLEOTIDE SEQUENCE</scope>
</reference>
<comment type="caution">
    <text evidence="1">The sequence shown here is derived from an EMBL/GenBank/DDBJ whole genome shotgun (WGS) entry which is preliminary data.</text>
</comment>
<name>A0A0F9SIP5_9ZZZZ</name>
<dbReference type="PANTHER" id="PTHR42803:SF1">
    <property type="entry name" value="BROAD-SPECIFICITY LINEAR ACYL-COA DEHYDROGENASE FADE5"/>
    <property type="match status" value="1"/>
</dbReference>
<organism evidence="1">
    <name type="scientific">marine sediment metagenome</name>
    <dbReference type="NCBI Taxonomy" id="412755"/>
    <lineage>
        <taxon>unclassified sequences</taxon>
        <taxon>metagenomes</taxon>
        <taxon>ecological metagenomes</taxon>
    </lineage>
</organism>
<feature type="non-terminal residue" evidence="1">
    <location>
        <position position="92"/>
    </location>
</feature>
<evidence type="ECO:0000313" key="1">
    <source>
        <dbReference type="EMBL" id="KKN36776.1"/>
    </source>
</evidence>
<dbReference type="AlphaFoldDB" id="A0A0F9SIP5"/>
<dbReference type="EMBL" id="LAZR01001943">
    <property type="protein sequence ID" value="KKN36776.1"/>
    <property type="molecule type" value="Genomic_DNA"/>
</dbReference>